<dbReference type="PANTHER" id="PTHR12242">
    <property type="entry name" value="OS02G0130600 PROTEIN-RELATED"/>
    <property type="match status" value="1"/>
</dbReference>
<protein>
    <submittedName>
        <fullName evidence="2">Uncharacterized protein</fullName>
    </submittedName>
</protein>
<accession>A0AAV3PLP2</accession>
<dbReference type="Proteomes" id="UP001454036">
    <property type="component" value="Unassembled WGS sequence"/>
</dbReference>
<name>A0AAV3PLP2_LITER</name>
<dbReference type="PANTHER" id="PTHR12242:SF6">
    <property type="entry name" value="PROTEIN ROLLING PROTEIN"/>
    <property type="match status" value="1"/>
</dbReference>
<keyword evidence="1" id="KW-0812">Transmembrane</keyword>
<feature type="transmembrane region" description="Helical" evidence="1">
    <location>
        <begin position="275"/>
        <end position="302"/>
    </location>
</feature>
<evidence type="ECO:0000313" key="2">
    <source>
        <dbReference type="EMBL" id="GAA0152190.1"/>
    </source>
</evidence>
<feature type="transmembrane region" description="Helical" evidence="1">
    <location>
        <begin position="88"/>
        <end position="107"/>
    </location>
</feature>
<keyword evidence="3" id="KW-1185">Reference proteome</keyword>
<dbReference type="EMBL" id="BAABME010001932">
    <property type="protein sequence ID" value="GAA0152190.1"/>
    <property type="molecule type" value="Genomic_DNA"/>
</dbReference>
<feature type="transmembrane region" description="Helical" evidence="1">
    <location>
        <begin position="314"/>
        <end position="333"/>
    </location>
</feature>
<evidence type="ECO:0000256" key="1">
    <source>
        <dbReference type="SAM" id="Phobius"/>
    </source>
</evidence>
<gene>
    <name evidence="2" type="ORF">LIER_10731</name>
</gene>
<dbReference type="GO" id="GO:0016020">
    <property type="term" value="C:membrane"/>
    <property type="evidence" value="ECO:0007669"/>
    <property type="project" value="TreeGrafter"/>
</dbReference>
<proteinExistence type="predicted"/>
<feature type="transmembrane region" description="Helical" evidence="1">
    <location>
        <begin position="6"/>
        <end position="27"/>
    </location>
</feature>
<feature type="transmembrane region" description="Helical" evidence="1">
    <location>
        <begin position="127"/>
        <end position="147"/>
    </location>
</feature>
<keyword evidence="1" id="KW-1133">Transmembrane helix</keyword>
<comment type="caution">
    <text evidence="2">The sequence shown here is derived from an EMBL/GenBank/DDBJ whole genome shotgun (WGS) entry which is preliminary data.</text>
</comment>
<reference evidence="2 3" key="1">
    <citation type="submission" date="2024-01" db="EMBL/GenBank/DDBJ databases">
        <title>The complete chloroplast genome sequence of Lithospermum erythrorhizon: insights into the phylogenetic relationship among Boraginaceae species and the maternal lineages of purple gromwells.</title>
        <authorList>
            <person name="Okada T."/>
            <person name="Watanabe K."/>
        </authorList>
    </citation>
    <scope>NUCLEOTIDE SEQUENCE [LARGE SCALE GENOMIC DNA]</scope>
</reference>
<organism evidence="2 3">
    <name type="scientific">Lithospermum erythrorhizon</name>
    <name type="common">Purple gromwell</name>
    <name type="synonym">Lithospermum officinale var. erythrorhizon</name>
    <dbReference type="NCBI Taxonomy" id="34254"/>
    <lineage>
        <taxon>Eukaryota</taxon>
        <taxon>Viridiplantae</taxon>
        <taxon>Streptophyta</taxon>
        <taxon>Embryophyta</taxon>
        <taxon>Tracheophyta</taxon>
        <taxon>Spermatophyta</taxon>
        <taxon>Magnoliopsida</taxon>
        <taxon>eudicotyledons</taxon>
        <taxon>Gunneridae</taxon>
        <taxon>Pentapetalae</taxon>
        <taxon>asterids</taxon>
        <taxon>lamiids</taxon>
        <taxon>Boraginales</taxon>
        <taxon>Boraginaceae</taxon>
        <taxon>Boraginoideae</taxon>
        <taxon>Lithospermeae</taxon>
        <taxon>Lithospermum</taxon>
    </lineage>
</organism>
<evidence type="ECO:0000313" key="3">
    <source>
        <dbReference type="Proteomes" id="UP001454036"/>
    </source>
</evidence>
<sequence length="349" mass="39754">MALEIHWYDSICFSIVVISVLGALYALRLKENQARTETKSSNSKNESLLVSSAGTVDISVIDDECVNSLSHVGYCDLWSSCYKGLNPFWLLGLRIFAFVVLCGFLVWDIQEWGLSIFLYYTEWTFTLVIIYFAVGTVISAHGCVLYYTKKKDRLDEFEDREDLLKDDVEQNNILSSGNGGEGGNDYCNRNLQSQLDGKENNEIACFWGYLMQTLYQTCAGAVILTDVVFWSVIVPFLSSAHLQVDVLSCSMHTVNGIFLLLDTSLNNLPFPWFRFGYFVLWSCSYVIFQWIIHACGFTWWPYPFLDMSTPAAPFWYFCMAAVHIPCYGIYTLLVKAKRSIILHVSLINS</sequence>
<dbReference type="AlphaFoldDB" id="A0AAV3PLP2"/>
<keyword evidence="1" id="KW-0472">Membrane</keyword>